<feature type="domain" description="Carrier" evidence="1">
    <location>
        <begin position="1"/>
        <end position="56"/>
    </location>
</feature>
<dbReference type="AlphaFoldDB" id="A0A1M6S9J1"/>
<protein>
    <submittedName>
        <fullName evidence="2">Phosphopantetheine attachment site</fullName>
    </submittedName>
</protein>
<dbReference type="InterPro" id="IPR036736">
    <property type="entry name" value="ACP-like_sf"/>
</dbReference>
<evidence type="ECO:0000313" key="3">
    <source>
        <dbReference type="Proteomes" id="UP000184510"/>
    </source>
</evidence>
<dbReference type="InParanoid" id="A0A1M6S9J1"/>
<dbReference type="Pfam" id="PF00550">
    <property type="entry name" value="PP-binding"/>
    <property type="match status" value="1"/>
</dbReference>
<evidence type="ECO:0000313" key="2">
    <source>
        <dbReference type="EMBL" id="SHK41188.1"/>
    </source>
</evidence>
<dbReference type="Gene3D" id="1.10.1200.10">
    <property type="entry name" value="ACP-like"/>
    <property type="match status" value="1"/>
</dbReference>
<dbReference type="SUPFAM" id="SSF47336">
    <property type="entry name" value="ACP-like"/>
    <property type="match status" value="1"/>
</dbReference>
<dbReference type="RefSeq" id="WP_143185293.1">
    <property type="nucleotide sequence ID" value="NZ_FQYR01000009.1"/>
</dbReference>
<sequence length="101" mass="11506">MKLDRAGDETRMLGMGLDGVELIMAVEEEFGVSLDDAEVASLRTPRDLTAVVWKKLEACHDREGEWTQERVRQVIRQIIREQLGVKDFSDDAEFVRDLGVD</sequence>
<dbReference type="PROSITE" id="PS50075">
    <property type="entry name" value="CARRIER"/>
    <property type="match status" value="1"/>
</dbReference>
<reference evidence="2 3" key="1">
    <citation type="submission" date="2016-11" db="EMBL/GenBank/DDBJ databases">
        <authorList>
            <person name="Jaros S."/>
            <person name="Januszkiewicz K."/>
            <person name="Wedrychowicz H."/>
        </authorList>
    </citation>
    <scope>NUCLEOTIDE SEQUENCE [LARGE SCALE GENOMIC DNA]</scope>
    <source>
        <strain evidence="2 3">DSM 18772</strain>
    </source>
</reference>
<dbReference type="OrthoDB" id="9804551at2"/>
<gene>
    <name evidence="2" type="ORF">SAMN02745181_3755</name>
</gene>
<organism evidence="2 3">
    <name type="scientific">Rubritalea squalenifaciens DSM 18772</name>
    <dbReference type="NCBI Taxonomy" id="1123071"/>
    <lineage>
        <taxon>Bacteria</taxon>
        <taxon>Pseudomonadati</taxon>
        <taxon>Verrucomicrobiota</taxon>
        <taxon>Verrucomicrobiia</taxon>
        <taxon>Verrucomicrobiales</taxon>
        <taxon>Rubritaleaceae</taxon>
        <taxon>Rubritalea</taxon>
    </lineage>
</organism>
<keyword evidence="3" id="KW-1185">Reference proteome</keyword>
<dbReference type="InterPro" id="IPR009081">
    <property type="entry name" value="PP-bd_ACP"/>
</dbReference>
<name>A0A1M6S9J1_9BACT</name>
<dbReference type="Proteomes" id="UP000184510">
    <property type="component" value="Unassembled WGS sequence"/>
</dbReference>
<dbReference type="EMBL" id="FQYR01000009">
    <property type="protein sequence ID" value="SHK41188.1"/>
    <property type="molecule type" value="Genomic_DNA"/>
</dbReference>
<accession>A0A1M6S9J1</accession>
<evidence type="ECO:0000259" key="1">
    <source>
        <dbReference type="PROSITE" id="PS50075"/>
    </source>
</evidence>
<proteinExistence type="predicted"/>